<protein>
    <submittedName>
        <fullName evidence="1">Uncharacterized protein</fullName>
    </submittedName>
</protein>
<reference evidence="1" key="2">
    <citation type="submission" date="2015-06" db="UniProtKB">
        <authorList>
            <consortium name="EnsemblMetazoa"/>
        </authorList>
    </citation>
    <scope>IDENTIFICATION</scope>
</reference>
<dbReference type="AlphaFoldDB" id="T1K1A5"/>
<keyword evidence="2" id="KW-1185">Reference proteome</keyword>
<accession>T1K1A5</accession>
<reference evidence="2" key="1">
    <citation type="submission" date="2011-08" db="EMBL/GenBank/DDBJ databases">
        <authorList>
            <person name="Rombauts S."/>
        </authorList>
    </citation>
    <scope>NUCLEOTIDE SEQUENCE</scope>
    <source>
        <strain evidence="2">London</strain>
    </source>
</reference>
<dbReference type="EnsemblMetazoa" id="tetur04g00700.1">
    <property type="protein sequence ID" value="tetur04g00700.1"/>
    <property type="gene ID" value="tetur04g00700"/>
</dbReference>
<dbReference type="HOGENOM" id="CLU_2906952_0_0_1"/>
<dbReference type="Proteomes" id="UP000015104">
    <property type="component" value="Unassembled WGS sequence"/>
</dbReference>
<evidence type="ECO:0000313" key="1">
    <source>
        <dbReference type="EnsemblMetazoa" id="tetur04g00700.1"/>
    </source>
</evidence>
<name>T1K1A5_TETUR</name>
<sequence>MKDSKTKIAASFSESHSEVQCRFQLFFWLCPTSMVLNNVNSRLMDDLIINEANDFKYRYLYP</sequence>
<organism evidence="1 2">
    <name type="scientific">Tetranychus urticae</name>
    <name type="common">Two-spotted spider mite</name>
    <dbReference type="NCBI Taxonomy" id="32264"/>
    <lineage>
        <taxon>Eukaryota</taxon>
        <taxon>Metazoa</taxon>
        <taxon>Ecdysozoa</taxon>
        <taxon>Arthropoda</taxon>
        <taxon>Chelicerata</taxon>
        <taxon>Arachnida</taxon>
        <taxon>Acari</taxon>
        <taxon>Acariformes</taxon>
        <taxon>Trombidiformes</taxon>
        <taxon>Prostigmata</taxon>
        <taxon>Eleutherengona</taxon>
        <taxon>Raphignathae</taxon>
        <taxon>Tetranychoidea</taxon>
        <taxon>Tetranychidae</taxon>
        <taxon>Tetranychus</taxon>
    </lineage>
</organism>
<evidence type="ECO:0000313" key="2">
    <source>
        <dbReference type="Proteomes" id="UP000015104"/>
    </source>
</evidence>
<dbReference type="EMBL" id="CAEY01001347">
    <property type="status" value="NOT_ANNOTATED_CDS"/>
    <property type="molecule type" value="Genomic_DNA"/>
</dbReference>
<proteinExistence type="predicted"/>